<feature type="compositionally biased region" description="Basic and acidic residues" evidence="2">
    <location>
        <begin position="407"/>
        <end position="416"/>
    </location>
</feature>
<comment type="caution">
    <text evidence="3">The sequence shown here is derived from an EMBL/GenBank/DDBJ whole genome shotgun (WGS) entry which is preliminary data.</text>
</comment>
<dbReference type="Pfam" id="PF03993">
    <property type="entry name" value="DUF349"/>
    <property type="match status" value="3"/>
</dbReference>
<evidence type="ECO:0000256" key="2">
    <source>
        <dbReference type="SAM" id="MobiDB-lite"/>
    </source>
</evidence>
<feature type="region of interest" description="Disordered" evidence="2">
    <location>
        <begin position="377"/>
        <end position="423"/>
    </location>
</feature>
<dbReference type="EMBL" id="LQQC01000010">
    <property type="protein sequence ID" value="KXZ58072.1"/>
    <property type="molecule type" value="Genomic_DNA"/>
</dbReference>
<dbReference type="Proteomes" id="UP000243589">
    <property type="component" value="Unassembled WGS sequence"/>
</dbReference>
<reference evidence="3 4" key="1">
    <citation type="submission" date="2016-01" db="EMBL/GenBank/DDBJ databases">
        <title>Use of Whole Genome Sequencing to ascertain that Brevibacterium massiliense (Roux, Raoult 2009) is a later heterotypic synonym of Brevibacterium ravenspurgense (Mages 2008).</title>
        <authorList>
            <person name="Bernier A.-M."/>
            <person name="Burdz T."/>
            <person name="Huynh C."/>
            <person name="Pachecho A.L."/>
            <person name="Wiebe D."/>
            <person name="Bonner C."/>
            <person name="Bernard K."/>
        </authorList>
    </citation>
    <scope>NUCLEOTIDE SEQUENCE [LARGE SCALE GENOMIC DNA]</scope>
    <source>
        <strain evidence="3 4">CCUG56047</strain>
    </source>
</reference>
<keyword evidence="4" id="KW-1185">Reference proteome</keyword>
<evidence type="ECO:0000313" key="4">
    <source>
        <dbReference type="Proteomes" id="UP000243589"/>
    </source>
</evidence>
<organism evidence="3 4">
    <name type="scientific">Brevibacterium ravenspurgense</name>
    <dbReference type="NCBI Taxonomy" id="479117"/>
    <lineage>
        <taxon>Bacteria</taxon>
        <taxon>Bacillati</taxon>
        <taxon>Actinomycetota</taxon>
        <taxon>Actinomycetes</taxon>
        <taxon>Micrococcales</taxon>
        <taxon>Brevibacteriaceae</taxon>
        <taxon>Brevibacterium</taxon>
    </lineage>
</organism>
<name>A0A150H7J4_9MICO</name>
<evidence type="ECO:0000313" key="3">
    <source>
        <dbReference type="EMBL" id="KXZ58072.1"/>
    </source>
</evidence>
<gene>
    <name evidence="3" type="ORF">Bravens_01108</name>
</gene>
<feature type="region of interest" description="Disordered" evidence="2">
    <location>
        <begin position="1"/>
        <end position="29"/>
    </location>
</feature>
<proteinExistence type="predicted"/>
<keyword evidence="1" id="KW-0175">Coiled coil</keyword>
<feature type="compositionally biased region" description="Pro residues" evidence="2">
    <location>
        <begin position="1"/>
        <end position="18"/>
    </location>
</feature>
<protein>
    <recommendedName>
        <fullName evidence="5">DUF349 domain-containing protein</fullName>
    </recommendedName>
</protein>
<dbReference type="PATRIC" id="fig|479117.4.peg.1105"/>
<dbReference type="AlphaFoldDB" id="A0A150H7J4"/>
<accession>A0A150H7J4</accession>
<evidence type="ECO:0000256" key="1">
    <source>
        <dbReference type="SAM" id="Coils"/>
    </source>
</evidence>
<dbReference type="RefSeq" id="WP_062021101.1">
    <property type="nucleotide sequence ID" value="NZ_LQQC01000010.1"/>
</dbReference>
<sequence length="448" mass="50871">MTDSPAPKPRPVPKPAPRPAAAAAPAQPSSEALIAAMNCGRADDEGNVYLTTSKGEVVVGQYPSASKEQALEFYARRFLEHASAVDLLEERLAAGTKADDIIRSVEKARTDLDEARVVGDVEGLKERLDKLEKRAKEAAKEQAADHEKAREEGVQKRMTVIERAEELIAQAPGSIHWKNTSAKMNELFDEWKDIQKSFPRIPRAQDTELWERFKKARGSFEKMRREFFAELDKRSAEGKKIKEKIVEEAEQLADSTAWRETSSRFRELMSRWKASPRAQRGDDDKLWERFRSAQDKFFGARSADQAERDEEYRGNLEVKEELLAQAKALLPIEDHKKAKQQLRTIQDKWEEAGPVPRADISRMENGLREVERAIEDAEQAEWKRTDPDKQDRASGMLAQLEQQTAQLKEKADKAEADGDSATAAKLRDELATKEQWLEQLRRTAADFS</sequence>
<feature type="compositionally biased region" description="Basic and acidic residues" evidence="2">
    <location>
        <begin position="377"/>
        <end position="392"/>
    </location>
</feature>
<dbReference type="InterPro" id="IPR007139">
    <property type="entry name" value="DUF349"/>
</dbReference>
<evidence type="ECO:0008006" key="5">
    <source>
        <dbReference type="Google" id="ProtNLM"/>
    </source>
</evidence>
<feature type="coiled-coil region" evidence="1">
    <location>
        <begin position="114"/>
        <end position="156"/>
    </location>
</feature>